<dbReference type="Proteomes" id="UP000070186">
    <property type="component" value="Unassembled WGS sequence"/>
</dbReference>
<dbReference type="RefSeq" id="WP_066886742.1">
    <property type="nucleotide sequence ID" value="NZ_LODL01000039.1"/>
</dbReference>
<comment type="caution">
    <text evidence="2">The sequence shown here is derived from an EMBL/GenBank/DDBJ whole genome shotgun (WGS) entry which is preliminary data.</text>
</comment>
<evidence type="ECO:0000259" key="1">
    <source>
        <dbReference type="Pfam" id="PF13401"/>
    </source>
</evidence>
<organism evidence="2 3">
    <name type="scientific">Dechloromonas denitrificans</name>
    <dbReference type="NCBI Taxonomy" id="281362"/>
    <lineage>
        <taxon>Bacteria</taxon>
        <taxon>Pseudomonadati</taxon>
        <taxon>Pseudomonadota</taxon>
        <taxon>Betaproteobacteria</taxon>
        <taxon>Rhodocyclales</taxon>
        <taxon>Azonexaceae</taxon>
        <taxon>Dechloromonas</taxon>
    </lineage>
</organism>
<reference evidence="2 3" key="1">
    <citation type="submission" date="2015-12" db="EMBL/GenBank/DDBJ databases">
        <title>Nitrous oxide reduction kinetics distinguish bacteria harboring typical versus atypical NosZ.</title>
        <authorList>
            <person name="Yoon S."/>
            <person name="Nissen S."/>
            <person name="Park D."/>
            <person name="Sanford R.A."/>
            <person name="Loeffler F.E."/>
        </authorList>
    </citation>
    <scope>NUCLEOTIDE SEQUENCE [LARGE SCALE GENOMIC DNA]</scope>
    <source>
        <strain evidence="2 3">ATCC BAA-841</strain>
    </source>
</reference>
<name>A0A133XE63_9RHOO</name>
<protein>
    <recommendedName>
        <fullName evidence="1">ORC1/DEAH AAA+ ATPase domain-containing protein</fullName>
    </recommendedName>
</protein>
<dbReference type="EMBL" id="LODL01000039">
    <property type="protein sequence ID" value="KXB29232.1"/>
    <property type="molecule type" value="Genomic_DNA"/>
</dbReference>
<feature type="domain" description="ORC1/DEAH AAA+ ATPase" evidence="1">
    <location>
        <begin position="134"/>
        <end position="274"/>
    </location>
</feature>
<evidence type="ECO:0000313" key="2">
    <source>
        <dbReference type="EMBL" id="KXB29232.1"/>
    </source>
</evidence>
<sequence length="466" mass="51459">MSCTEHIPASYTDTGVGRFAGNPFIEALPPLEATKRQFLTALAHYPPVPTASTRRRSEIARLMELSTLNDIVYPFPEYQKAGIAVATMMRDTYVARNPLSAQDRQRRHALATNGTDGLPFPANWKSSAKGHLMMAVSGMGKTTFIGAFLLRYPQVIQHTAYLGEKLKCMQVVYLVLRVPHDATLKSLCVQFFEEVDRLLQTSYACQARSLGQIAAMVQLMNQVATAVSLGFLVVDEVQNLRSARGGNAEFMLNMFSEIIERLGISLFILATPAVQAVVENSVRNARKLASYGETVLSPMSSDDPQWNDFCETYWDYSFVKKKGRLDTTVRNAWYAASAGNTAFAALAFWLSQRNEIGGRETIDAAAFARTAATDMAFLQPAIAALRSRNPTKLRAFDDLLFSPKYRALRKLLGAQDPLPKKATLDEFEEVSADGAPHNKGRRRSKALPAPCAVFNGDLPLEDPLAM</sequence>
<dbReference type="AlphaFoldDB" id="A0A133XE63"/>
<proteinExistence type="predicted"/>
<dbReference type="GO" id="GO:0016887">
    <property type="term" value="F:ATP hydrolysis activity"/>
    <property type="evidence" value="ECO:0007669"/>
    <property type="project" value="InterPro"/>
</dbReference>
<dbReference type="InterPro" id="IPR049945">
    <property type="entry name" value="AAA_22"/>
</dbReference>
<accession>A0A133XE63</accession>
<dbReference type="STRING" id="281362.AT959_18795"/>
<evidence type="ECO:0000313" key="3">
    <source>
        <dbReference type="Proteomes" id="UP000070186"/>
    </source>
</evidence>
<dbReference type="Pfam" id="PF13401">
    <property type="entry name" value="AAA_22"/>
    <property type="match status" value="1"/>
</dbReference>
<gene>
    <name evidence="2" type="ORF">AT959_18795</name>
</gene>
<keyword evidence="3" id="KW-1185">Reference proteome</keyword>